<sequence length="159" mass="17521">MVQMSGEKRIDTASRVIRATPRTIYKAFVNPEDLVKWLPPEGMKGQIETFDARSGGSYRMSLTYLNADHATAGKTSEDTDVVEGKFLELVPDERIVQLVQFESNDPAFAGDMIMTWSLSPVPEGTEVTIVCENVPEGIRPEDHDIGLKSSLANLASFAE</sequence>
<gene>
    <name evidence="3" type="ORF">H7C18_22065</name>
</gene>
<evidence type="ECO:0000259" key="2">
    <source>
        <dbReference type="Pfam" id="PF08327"/>
    </source>
</evidence>
<evidence type="ECO:0000313" key="4">
    <source>
        <dbReference type="Proteomes" id="UP000564644"/>
    </source>
</evidence>
<protein>
    <submittedName>
        <fullName evidence="3">SRPBCC family protein</fullName>
    </submittedName>
</protein>
<dbReference type="Gene3D" id="3.30.530.20">
    <property type="match status" value="1"/>
</dbReference>
<dbReference type="SUPFAM" id="SSF55961">
    <property type="entry name" value="Bet v1-like"/>
    <property type="match status" value="1"/>
</dbReference>
<dbReference type="AlphaFoldDB" id="A0A7X0VWU9"/>
<dbReference type="EMBL" id="JACJVO010000028">
    <property type="protein sequence ID" value="MBB6733614.1"/>
    <property type="molecule type" value="Genomic_DNA"/>
</dbReference>
<name>A0A7X0VWU9_9BACL</name>
<accession>A0A7X0VWU9</accession>
<comment type="caution">
    <text evidence="3">The sequence shown here is derived from an EMBL/GenBank/DDBJ whole genome shotgun (WGS) entry which is preliminary data.</text>
</comment>
<evidence type="ECO:0000256" key="1">
    <source>
        <dbReference type="ARBA" id="ARBA00006817"/>
    </source>
</evidence>
<keyword evidence="4" id="KW-1185">Reference proteome</keyword>
<comment type="similarity">
    <text evidence="1">Belongs to the AHA1 family.</text>
</comment>
<evidence type="ECO:0000313" key="3">
    <source>
        <dbReference type="EMBL" id="MBB6733614.1"/>
    </source>
</evidence>
<dbReference type="Pfam" id="PF08327">
    <property type="entry name" value="AHSA1"/>
    <property type="match status" value="1"/>
</dbReference>
<reference evidence="3 4" key="1">
    <citation type="submission" date="2020-08" db="EMBL/GenBank/DDBJ databases">
        <title>Cohnella phylogeny.</title>
        <authorList>
            <person name="Dunlap C."/>
        </authorList>
    </citation>
    <scope>NUCLEOTIDE SEQUENCE [LARGE SCALE GENOMIC DNA]</scope>
    <source>
        <strain evidence="3 4">CBP 2801</strain>
    </source>
</reference>
<feature type="domain" description="Activator of Hsp90 ATPase homologue 1/2-like C-terminal" evidence="2">
    <location>
        <begin position="19"/>
        <end position="158"/>
    </location>
</feature>
<dbReference type="CDD" id="cd08895">
    <property type="entry name" value="SRPBCC_CalC_Aha1-like_2"/>
    <property type="match status" value="1"/>
</dbReference>
<dbReference type="InterPro" id="IPR013538">
    <property type="entry name" value="ASHA1/2-like_C"/>
</dbReference>
<dbReference type="InterPro" id="IPR023393">
    <property type="entry name" value="START-like_dom_sf"/>
</dbReference>
<dbReference type="Proteomes" id="UP000564644">
    <property type="component" value="Unassembled WGS sequence"/>
</dbReference>
<organism evidence="3 4">
    <name type="scientific">Cohnella zeiphila</name>
    <dbReference type="NCBI Taxonomy" id="2761120"/>
    <lineage>
        <taxon>Bacteria</taxon>
        <taxon>Bacillati</taxon>
        <taxon>Bacillota</taxon>
        <taxon>Bacilli</taxon>
        <taxon>Bacillales</taxon>
        <taxon>Paenibacillaceae</taxon>
        <taxon>Cohnella</taxon>
    </lineage>
</organism>
<proteinExistence type="inferred from homology"/>